<gene>
    <name evidence="1" type="ORF">EGYM00163_LOCUS32387</name>
</gene>
<name>A0A7S4LCZ1_9EUGL</name>
<sequence>MQYQVEICNTTGLGKCGCQMSIDHCSSCIISKRILLVDIDTYVFSAEDIRDTHKQMHTHAHAQLHKQAQEHSSSHRSMETLLHTDLWKRMHTNRHLPKHAHITWGLAPILP</sequence>
<accession>A0A7S4LCZ1</accession>
<dbReference type="EMBL" id="HBJA01093261">
    <property type="protein sequence ID" value="CAE0821215.1"/>
    <property type="molecule type" value="Transcribed_RNA"/>
</dbReference>
<dbReference type="AlphaFoldDB" id="A0A7S4LCZ1"/>
<reference evidence="1" key="1">
    <citation type="submission" date="2021-01" db="EMBL/GenBank/DDBJ databases">
        <authorList>
            <person name="Corre E."/>
            <person name="Pelletier E."/>
            <person name="Niang G."/>
            <person name="Scheremetjew M."/>
            <person name="Finn R."/>
            <person name="Kale V."/>
            <person name="Holt S."/>
            <person name="Cochrane G."/>
            <person name="Meng A."/>
            <person name="Brown T."/>
            <person name="Cohen L."/>
        </authorList>
    </citation>
    <scope>NUCLEOTIDE SEQUENCE</scope>
    <source>
        <strain evidence="1">CCMP1594</strain>
    </source>
</reference>
<protein>
    <submittedName>
        <fullName evidence="1">Uncharacterized protein</fullName>
    </submittedName>
</protein>
<evidence type="ECO:0000313" key="1">
    <source>
        <dbReference type="EMBL" id="CAE0821215.1"/>
    </source>
</evidence>
<organism evidence="1">
    <name type="scientific">Eutreptiella gymnastica</name>
    <dbReference type="NCBI Taxonomy" id="73025"/>
    <lineage>
        <taxon>Eukaryota</taxon>
        <taxon>Discoba</taxon>
        <taxon>Euglenozoa</taxon>
        <taxon>Euglenida</taxon>
        <taxon>Spirocuta</taxon>
        <taxon>Euglenophyceae</taxon>
        <taxon>Eutreptiales</taxon>
        <taxon>Eutreptiaceae</taxon>
        <taxon>Eutreptiella</taxon>
    </lineage>
</organism>
<proteinExistence type="predicted"/>